<sequence length="289" mass="32601">MPSEISHVYILEKQNSSVNYLKANKKTLTLVAAKDRGQLTQTAAMSLVNIGLLKEIMYEGKQHRHFAALLILTSASLALQLVAGMMSLFISNVRHYYSKYNDDPAGACCIHLCGCQCSWKAPEDQCCSSLCPIEITTNTYEEHEMRILQQNAEMHKNAFDAQLDELKTKHEVEHLMVVLDRARSEEQRLRAMGGDPKNDIEEVNRQLKGITEELAAAQERKKALEKALSEAEISRRQSNALVVHAENIERNFVLKKITFWQNGVNYLFYVVLVINAFITGLGLTDSSRA</sequence>
<evidence type="ECO:0000256" key="8">
    <source>
        <dbReference type="SAM" id="Phobius"/>
    </source>
</evidence>
<evidence type="ECO:0000256" key="4">
    <source>
        <dbReference type="ARBA" id="ARBA00022889"/>
    </source>
</evidence>
<evidence type="ECO:0000256" key="2">
    <source>
        <dbReference type="ARBA" id="ARBA00008141"/>
    </source>
</evidence>
<dbReference type="Pfam" id="PF04923">
    <property type="entry name" value="Ninjurin"/>
    <property type="match status" value="1"/>
</dbReference>
<evidence type="ECO:0000256" key="3">
    <source>
        <dbReference type="ARBA" id="ARBA00022692"/>
    </source>
</evidence>
<dbReference type="GO" id="GO:0007155">
    <property type="term" value="P:cell adhesion"/>
    <property type="evidence" value="ECO:0007669"/>
    <property type="project" value="UniProtKB-KW"/>
</dbReference>
<keyword evidence="6 8" id="KW-0472">Membrane</keyword>
<evidence type="ECO:0000313" key="10">
    <source>
        <dbReference type="EnsemblMetazoa" id="CapteP227304"/>
    </source>
</evidence>
<dbReference type="HOGENOM" id="CLU_963922_0_0_1"/>
<organism evidence="9">
    <name type="scientific">Capitella teleta</name>
    <name type="common">Polychaete worm</name>
    <dbReference type="NCBI Taxonomy" id="283909"/>
    <lineage>
        <taxon>Eukaryota</taxon>
        <taxon>Metazoa</taxon>
        <taxon>Spiralia</taxon>
        <taxon>Lophotrochozoa</taxon>
        <taxon>Annelida</taxon>
        <taxon>Polychaeta</taxon>
        <taxon>Sedentaria</taxon>
        <taxon>Scolecida</taxon>
        <taxon>Capitellidae</taxon>
        <taxon>Capitella</taxon>
    </lineage>
</organism>
<proteinExistence type="inferred from homology"/>
<dbReference type="AlphaFoldDB" id="R7UMZ4"/>
<reference evidence="9 11" key="2">
    <citation type="journal article" date="2013" name="Nature">
        <title>Insights into bilaterian evolution from three spiralian genomes.</title>
        <authorList>
            <person name="Simakov O."/>
            <person name="Marletaz F."/>
            <person name="Cho S.J."/>
            <person name="Edsinger-Gonzales E."/>
            <person name="Havlak P."/>
            <person name="Hellsten U."/>
            <person name="Kuo D.H."/>
            <person name="Larsson T."/>
            <person name="Lv J."/>
            <person name="Arendt D."/>
            <person name="Savage R."/>
            <person name="Osoegawa K."/>
            <person name="de Jong P."/>
            <person name="Grimwood J."/>
            <person name="Chapman J.A."/>
            <person name="Shapiro H."/>
            <person name="Aerts A."/>
            <person name="Otillar R.P."/>
            <person name="Terry A.Y."/>
            <person name="Boore J.L."/>
            <person name="Grigoriev I.V."/>
            <person name="Lindberg D.R."/>
            <person name="Seaver E.C."/>
            <person name="Weisblat D.A."/>
            <person name="Putnam N.H."/>
            <person name="Rokhsar D.S."/>
        </authorList>
    </citation>
    <scope>NUCLEOTIDE SEQUENCE</scope>
    <source>
        <strain evidence="9 11">I ESC-2004</strain>
    </source>
</reference>
<comment type="similarity">
    <text evidence="2">Belongs to the ninjurin family.</text>
</comment>
<dbReference type="EnsemblMetazoa" id="CapteT227304">
    <property type="protein sequence ID" value="CapteP227304"/>
    <property type="gene ID" value="CapteG227304"/>
</dbReference>
<reference evidence="10" key="3">
    <citation type="submission" date="2015-06" db="UniProtKB">
        <authorList>
            <consortium name="EnsemblMetazoa"/>
        </authorList>
    </citation>
    <scope>IDENTIFICATION</scope>
</reference>
<dbReference type="Proteomes" id="UP000014760">
    <property type="component" value="Unassembled WGS sequence"/>
</dbReference>
<evidence type="ECO:0000256" key="5">
    <source>
        <dbReference type="ARBA" id="ARBA00022989"/>
    </source>
</evidence>
<accession>R7UMZ4</accession>
<keyword evidence="4" id="KW-0130">Cell adhesion</keyword>
<dbReference type="EMBL" id="KB301649">
    <property type="protein sequence ID" value="ELU05317.1"/>
    <property type="molecule type" value="Genomic_DNA"/>
</dbReference>
<reference evidence="11" key="1">
    <citation type="submission" date="2012-12" db="EMBL/GenBank/DDBJ databases">
        <authorList>
            <person name="Hellsten U."/>
            <person name="Grimwood J."/>
            <person name="Chapman J.A."/>
            <person name="Shapiro H."/>
            <person name="Aerts A."/>
            <person name="Otillar R.P."/>
            <person name="Terry A.Y."/>
            <person name="Boore J.L."/>
            <person name="Simakov O."/>
            <person name="Marletaz F."/>
            <person name="Cho S.-J."/>
            <person name="Edsinger-Gonzales E."/>
            <person name="Havlak P."/>
            <person name="Kuo D.-H."/>
            <person name="Larsson T."/>
            <person name="Lv J."/>
            <person name="Arendt D."/>
            <person name="Savage R."/>
            <person name="Osoegawa K."/>
            <person name="de Jong P."/>
            <person name="Lindberg D.R."/>
            <person name="Seaver E.C."/>
            <person name="Weisblat D.A."/>
            <person name="Putnam N.H."/>
            <person name="Grigoriev I.V."/>
            <person name="Rokhsar D.S."/>
        </authorList>
    </citation>
    <scope>NUCLEOTIDE SEQUENCE</scope>
    <source>
        <strain evidence="11">I ESC-2004</strain>
    </source>
</reference>
<feature type="transmembrane region" description="Helical" evidence="8">
    <location>
        <begin position="264"/>
        <end position="283"/>
    </location>
</feature>
<evidence type="ECO:0000256" key="1">
    <source>
        <dbReference type="ARBA" id="ARBA00004141"/>
    </source>
</evidence>
<dbReference type="OrthoDB" id="10655128at2759"/>
<evidence type="ECO:0000256" key="6">
    <source>
        <dbReference type="ARBA" id="ARBA00023136"/>
    </source>
</evidence>
<dbReference type="EMBL" id="AMQN01007890">
    <property type="status" value="NOT_ANNOTATED_CDS"/>
    <property type="molecule type" value="Genomic_DNA"/>
</dbReference>
<keyword evidence="3 8" id="KW-0812">Transmembrane</keyword>
<dbReference type="GO" id="GO:0042246">
    <property type="term" value="P:tissue regeneration"/>
    <property type="evidence" value="ECO:0007669"/>
    <property type="project" value="InterPro"/>
</dbReference>
<keyword evidence="7" id="KW-0175">Coiled coil</keyword>
<feature type="coiled-coil region" evidence="7">
    <location>
        <begin position="200"/>
        <end position="234"/>
    </location>
</feature>
<gene>
    <name evidence="9" type="ORF">CAPTEDRAFT_227304</name>
</gene>
<protein>
    <submittedName>
        <fullName evidence="9 10">Uncharacterized protein</fullName>
    </submittedName>
</protein>
<keyword evidence="5 8" id="KW-1133">Transmembrane helix</keyword>
<dbReference type="GO" id="GO:0016020">
    <property type="term" value="C:membrane"/>
    <property type="evidence" value="ECO:0007669"/>
    <property type="project" value="UniProtKB-SubCell"/>
</dbReference>
<name>R7UMZ4_CAPTE</name>
<feature type="transmembrane region" description="Helical" evidence="8">
    <location>
        <begin position="66"/>
        <end position="90"/>
    </location>
</feature>
<evidence type="ECO:0000313" key="9">
    <source>
        <dbReference type="EMBL" id="ELU05317.1"/>
    </source>
</evidence>
<keyword evidence="11" id="KW-1185">Reference proteome</keyword>
<evidence type="ECO:0000256" key="7">
    <source>
        <dbReference type="SAM" id="Coils"/>
    </source>
</evidence>
<evidence type="ECO:0000313" key="11">
    <source>
        <dbReference type="Proteomes" id="UP000014760"/>
    </source>
</evidence>
<comment type="subcellular location">
    <subcellularLocation>
        <location evidence="1">Membrane</location>
        <topology evidence="1">Multi-pass membrane protein</topology>
    </subcellularLocation>
</comment>
<dbReference type="InterPro" id="IPR007007">
    <property type="entry name" value="Ninjurin"/>
</dbReference>